<keyword evidence="2" id="KW-0813">Transport</keyword>
<dbReference type="Pfam" id="PF06472">
    <property type="entry name" value="ABC_membrane_2"/>
    <property type="match status" value="1"/>
</dbReference>
<organism evidence="11 12">
    <name type="scientific">Pseudomonas pergaminensis</name>
    <dbReference type="NCBI Taxonomy" id="2853159"/>
    <lineage>
        <taxon>Bacteria</taxon>
        <taxon>Pseudomonadati</taxon>
        <taxon>Pseudomonadota</taxon>
        <taxon>Gammaproteobacteria</taxon>
        <taxon>Pseudomonadales</taxon>
        <taxon>Pseudomonadaceae</taxon>
        <taxon>Pseudomonas</taxon>
    </lineage>
</organism>
<evidence type="ECO:0000256" key="6">
    <source>
        <dbReference type="ARBA" id="ARBA00022989"/>
    </source>
</evidence>
<keyword evidence="4" id="KW-0547">Nucleotide-binding</keyword>
<dbReference type="SUPFAM" id="SSF52540">
    <property type="entry name" value="P-loop containing nucleoside triphosphate hydrolases"/>
    <property type="match status" value="1"/>
</dbReference>
<dbReference type="CDD" id="cd03223">
    <property type="entry name" value="ABCD_peroxisomal_ALDP"/>
    <property type="match status" value="1"/>
</dbReference>
<evidence type="ECO:0000313" key="12">
    <source>
        <dbReference type="Proteomes" id="UP001056907"/>
    </source>
</evidence>
<dbReference type="GO" id="GO:0005886">
    <property type="term" value="C:plasma membrane"/>
    <property type="evidence" value="ECO:0007669"/>
    <property type="project" value="UniProtKB-SubCell"/>
</dbReference>
<dbReference type="InterPro" id="IPR011527">
    <property type="entry name" value="ABC1_TM_dom"/>
</dbReference>
<dbReference type="SUPFAM" id="SSF90123">
    <property type="entry name" value="ABC transporter transmembrane region"/>
    <property type="match status" value="1"/>
</dbReference>
<dbReference type="InterPro" id="IPR036640">
    <property type="entry name" value="ABC1_TM_sf"/>
</dbReference>
<dbReference type="PANTHER" id="PTHR11384">
    <property type="entry name" value="ATP-BINDING CASSETTE, SUB-FAMILY D MEMBER"/>
    <property type="match status" value="1"/>
</dbReference>
<evidence type="ECO:0000313" key="11">
    <source>
        <dbReference type="EMBL" id="USW03804.1"/>
    </source>
</evidence>
<dbReference type="Pfam" id="PF00005">
    <property type="entry name" value="ABC_tran"/>
    <property type="match status" value="1"/>
</dbReference>
<evidence type="ECO:0000256" key="2">
    <source>
        <dbReference type="ARBA" id="ARBA00022448"/>
    </source>
</evidence>
<feature type="transmembrane region" description="Helical" evidence="8">
    <location>
        <begin position="188"/>
        <end position="208"/>
    </location>
</feature>
<accession>A0ABD7TPV9</accession>
<dbReference type="Proteomes" id="UP001056907">
    <property type="component" value="Chromosome"/>
</dbReference>
<dbReference type="SMART" id="SM00382">
    <property type="entry name" value="AAA"/>
    <property type="match status" value="1"/>
</dbReference>
<dbReference type="InterPro" id="IPR027417">
    <property type="entry name" value="P-loop_NTPase"/>
</dbReference>
<name>A0ABD7TPV9_9PSED</name>
<feature type="transmembrane region" description="Helical" evidence="8">
    <location>
        <begin position="68"/>
        <end position="93"/>
    </location>
</feature>
<feature type="domain" description="ABC transmembrane type-1" evidence="10">
    <location>
        <begin position="57"/>
        <end position="330"/>
    </location>
</feature>
<evidence type="ECO:0000256" key="3">
    <source>
        <dbReference type="ARBA" id="ARBA00022692"/>
    </source>
</evidence>
<proteinExistence type="predicted"/>
<reference evidence="11" key="1">
    <citation type="journal article" date="2022" name="Front. Plant Sci.">
        <title>Agronomic efficiency and genome mining analysis of the wheat-biostimulant rhizospheric bacterium Pseudomonas pergaminensis sp. nov. strain 1008T.</title>
        <authorList>
            <person name="Diaz M."/>
            <person name="Bach T."/>
            <person name="Gonzalez Anta G."/>
            <person name="Agaras B."/>
            <person name="Wibberg D."/>
            <person name="Noguera F."/>
            <person name="Canciani W."/>
            <person name="Valverde C."/>
        </authorList>
    </citation>
    <scope>NUCLEOTIDE SEQUENCE</scope>
    <source>
        <strain evidence="11">1008</strain>
    </source>
</reference>
<dbReference type="InterPro" id="IPR017871">
    <property type="entry name" value="ABC_transporter-like_CS"/>
</dbReference>
<dbReference type="InterPro" id="IPR050835">
    <property type="entry name" value="ABC_transporter_sub-D"/>
</dbReference>
<evidence type="ECO:0000256" key="5">
    <source>
        <dbReference type="ARBA" id="ARBA00022840"/>
    </source>
</evidence>
<dbReference type="InterPro" id="IPR003439">
    <property type="entry name" value="ABC_transporter-like_ATP-bd"/>
</dbReference>
<feature type="transmembrane region" description="Helical" evidence="8">
    <location>
        <begin position="147"/>
        <end position="168"/>
    </location>
</feature>
<evidence type="ECO:0000256" key="7">
    <source>
        <dbReference type="ARBA" id="ARBA00023136"/>
    </source>
</evidence>
<keyword evidence="7 8" id="KW-0472">Membrane</keyword>
<dbReference type="PROSITE" id="PS50929">
    <property type="entry name" value="ABC_TM1F"/>
    <property type="match status" value="1"/>
</dbReference>
<evidence type="ECO:0000256" key="4">
    <source>
        <dbReference type="ARBA" id="ARBA00022741"/>
    </source>
</evidence>
<keyword evidence="3 8" id="KW-0812">Transmembrane</keyword>
<keyword evidence="6 8" id="KW-1133">Transmembrane helix</keyword>
<reference evidence="11" key="2">
    <citation type="submission" date="2024-04" db="EMBL/GenBank/DDBJ databases">
        <authorList>
            <person name="Diaz M."/>
            <person name="Bach T."/>
            <person name="Gonzalez Anta G."/>
            <person name="Agaras B."/>
            <person name="Wibberg D."/>
            <person name="Noguera F."/>
            <person name="Canciani W."/>
            <person name="Ybarra T."/>
            <person name="Nunez M.L."/>
            <person name="Valverde C."/>
        </authorList>
    </citation>
    <scope>NUCLEOTIDE SEQUENCE</scope>
    <source>
        <strain evidence="11">1008</strain>
    </source>
</reference>
<feature type="transmembrane region" description="Helical" evidence="8">
    <location>
        <begin position="27"/>
        <end position="48"/>
    </location>
</feature>
<keyword evidence="5 11" id="KW-0067">ATP-binding</keyword>
<dbReference type="Gene3D" id="3.40.50.300">
    <property type="entry name" value="P-loop containing nucleotide triphosphate hydrolases"/>
    <property type="match status" value="1"/>
</dbReference>
<evidence type="ECO:0000259" key="9">
    <source>
        <dbReference type="PROSITE" id="PS50893"/>
    </source>
</evidence>
<sequence>MTSATLAAARPSLAQLLLPYWVSKDRYWAWGLLATCLSISFGGIYVSLLATEVVAKTTDALVARDWPTLWSTLIFGFVLGLLMAGLAIVSYAAQEYLQLRWRAWLSHRLIDRWTANQRFYPVERDGLVTNSDQRISEDINIFVQRSLLLTLGVITVPVSAVTFGGVLWGLSGVLSLELGGHTFEIPGYLLYAAIIYSLLGLLIAHWVGKPLIALNIRKQTVEADFRALGMNLRENAEQIAFYRGGPREGHRMMQQFRQVQLNFIALLIRICKSSVANSAYLQVGSLVPTALSMPRYLSGAVSLGGLTQVTAAFNQVSSSLNFFSSSYVDFSIWLASANRLRDLQGALLSLETQVPGITLRFTDKPVIAASALTLTSPLGETLSHTPAVYIEQGQKWVVRGPSGAGKSTLMRALSGLWPHGSGWVQVPDSSVSQLFVPQKSYIPQGTLKAALCYPDGDSRFDDDQCRQALIDVRLEARVESLTQAADWQNLLSGGEQQRLAIARVLLQQPKLVFFDEATSGLDPDTERYIYQLLFARLSESAIISISHNRELDPLFSHTLDITPAHDIGPAADATTHMSVRP</sequence>
<dbReference type="Gene3D" id="1.20.1560.10">
    <property type="entry name" value="ABC transporter type 1, transmembrane domain"/>
    <property type="match status" value="1"/>
</dbReference>
<comment type="subcellular location">
    <subcellularLocation>
        <location evidence="1">Cell membrane</location>
        <topology evidence="1">Multi-pass membrane protein</topology>
    </subcellularLocation>
</comment>
<dbReference type="GO" id="GO:0005524">
    <property type="term" value="F:ATP binding"/>
    <property type="evidence" value="ECO:0007669"/>
    <property type="project" value="UniProtKB-KW"/>
</dbReference>
<dbReference type="AlphaFoldDB" id="A0ABD7TPV9"/>
<evidence type="ECO:0000256" key="8">
    <source>
        <dbReference type="SAM" id="Phobius"/>
    </source>
</evidence>
<dbReference type="PANTHER" id="PTHR11384:SF59">
    <property type="entry name" value="LYSOSOMAL COBALAMIN TRANSPORTER ABCD4"/>
    <property type="match status" value="1"/>
</dbReference>
<dbReference type="EMBL" id="CP078013">
    <property type="protein sequence ID" value="USW03804.1"/>
    <property type="molecule type" value="Genomic_DNA"/>
</dbReference>
<dbReference type="RefSeq" id="WP_052211109.1">
    <property type="nucleotide sequence ID" value="NZ_CP078013.2"/>
</dbReference>
<dbReference type="PROSITE" id="PS50893">
    <property type="entry name" value="ABC_TRANSPORTER_2"/>
    <property type="match status" value="1"/>
</dbReference>
<dbReference type="PROSITE" id="PS00211">
    <property type="entry name" value="ABC_TRANSPORTER_1"/>
    <property type="match status" value="1"/>
</dbReference>
<protein>
    <submittedName>
        <fullName evidence="11">ABC transporter ATP-binding protein/permease</fullName>
    </submittedName>
</protein>
<gene>
    <name evidence="11" type="ORF">KUA23_14435</name>
</gene>
<feature type="domain" description="ABC transporter" evidence="9">
    <location>
        <begin position="359"/>
        <end position="579"/>
    </location>
</feature>
<dbReference type="InterPro" id="IPR003593">
    <property type="entry name" value="AAA+_ATPase"/>
</dbReference>
<evidence type="ECO:0000256" key="1">
    <source>
        <dbReference type="ARBA" id="ARBA00004651"/>
    </source>
</evidence>
<dbReference type="KEGG" id="ppeg:KUA23_14435"/>
<evidence type="ECO:0000259" key="10">
    <source>
        <dbReference type="PROSITE" id="PS50929"/>
    </source>
</evidence>